<evidence type="ECO:0000313" key="2">
    <source>
        <dbReference type="WBParaSite" id="RSKR_0000426100.1"/>
    </source>
</evidence>
<accession>A0AC35TTW1</accession>
<protein>
    <submittedName>
        <fullName evidence="2">HOOK_N domain-containing protein</fullName>
    </submittedName>
</protein>
<sequence length="511" mass="59276">MAKLFNETSPASMCKELGDRRTCLRLLGIWMKMIDYYEEVLKKDISLSVDHFLNISKLAYEKDPRETAELMYFILYIAYEKFPKSRSLLKIPAQFKLTIDEAIIKISNIPLSTPSSNDLNESVSRDMAGMVELEMINMKLNKQVKTCQRHLIRLYKDNLDIKNKLIASEDVYKSKVFDAQLVHDLSSQLDHEKNKFDQFKKNIERDMAVEIDSRDNKIAVQATELTKLKTILESKKKKIEQLEEENVNLKFEVTEYKRHYKAQDESYKDGAVNSSNLGTHSVSNRNGLDNLELNGIGEILASKENQQPSSMLNLSTSRNQQLAIHTLDQFKKSQEEIEKELAEAKLYIGDRANYISILEKSVKEKVKKIRDVQKNSDENEKSLDALYREKDLLLCQNKNLISCKEENEIEIKNLFKELERRKELLDFFDATYENLNSTIANIQSTQREQDLETPATVKQNNILLKLFIILFFIIVISFFVATCWLKELFPLSLDSLKCVFISSQNRNQIGI</sequence>
<organism evidence="1 2">
    <name type="scientific">Rhabditophanes sp. KR3021</name>
    <dbReference type="NCBI Taxonomy" id="114890"/>
    <lineage>
        <taxon>Eukaryota</taxon>
        <taxon>Metazoa</taxon>
        <taxon>Ecdysozoa</taxon>
        <taxon>Nematoda</taxon>
        <taxon>Chromadorea</taxon>
        <taxon>Rhabditida</taxon>
        <taxon>Tylenchina</taxon>
        <taxon>Panagrolaimomorpha</taxon>
        <taxon>Strongyloidoidea</taxon>
        <taxon>Alloionematidae</taxon>
        <taxon>Rhabditophanes</taxon>
    </lineage>
</organism>
<reference evidence="2" key="1">
    <citation type="submission" date="2016-11" db="UniProtKB">
        <authorList>
            <consortium name="WormBaseParasite"/>
        </authorList>
    </citation>
    <scope>IDENTIFICATION</scope>
    <source>
        <strain evidence="2">KR3021</strain>
    </source>
</reference>
<dbReference type="WBParaSite" id="RSKR_0000426100.1">
    <property type="protein sequence ID" value="RSKR_0000426100.1"/>
    <property type="gene ID" value="RSKR_0000426100"/>
</dbReference>
<name>A0AC35TTW1_9BILA</name>
<dbReference type="Proteomes" id="UP000095286">
    <property type="component" value="Unplaced"/>
</dbReference>
<proteinExistence type="predicted"/>
<evidence type="ECO:0000313" key="1">
    <source>
        <dbReference type="Proteomes" id="UP000095286"/>
    </source>
</evidence>